<organism evidence="2">
    <name type="scientific">Mycobacterium triplex</name>
    <dbReference type="NCBI Taxonomy" id="47839"/>
    <lineage>
        <taxon>Bacteria</taxon>
        <taxon>Bacillati</taxon>
        <taxon>Actinomycetota</taxon>
        <taxon>Actinomycetes</taxon>
        <taxon>Mycobacteriales</taxon>
        <taxon>Mycobacteriaceae</taxon>
        <taxon>Mycobacterium</taxon>
        <taxon>Mycobacterium simiae complex</taxon>
    </lineage>
</organism>
<proteinExistence type="predicted"/>
<dbReference type="EMBL" id="LQPY01000037">
    <property type="protein sequence ID" value="ORX00217.1"/>
    <property type="molecule type" value="Genomic_DNA"/>
</dbReference>
<evidence type="ECO:0008006" key="5">
    <source>
        <dbReference type="Google" id="ProtNLM"/>
    </source>
</evidence>
<dbReference type="OrthoDB" id="4689187at2"/>
<dbReference type="HOGENOM" id="CLU_081621_0_0_11"/>
<keyword evidence="1" id="KW-0812">Transmembrane</keyword>
<feature type="transmembrane region" description="Helical" evidence="1">
    <location>
        <begin position="55"/>
        <end position="76"/>
    </location>
</feature>
<dbReference type="Proteomes" id="UP000028880">
    <property type="component" value="Unassembled WGS sequence"/>
</dbReference>
<name>A0A024K3T0_9MYCO</name>
<evidence type="ECO:0000313" key="3">
    <source>
        <dbReference type="EMBL" id="ORX00217.1"/>
    </source>
</evidence>
<dbReference type="STRING" id="47839.BN973_04551"/>
<protein>
    <recommendedName>
        <fullName evidence="5">Integral membrane protein</fullName>
    </recommendedName>
</protein>
<feature type="transmembrane region" description="Helical" evidence="1">
    <location>
        <begin position="88"/>
        <end position="110"/>
    </location>
</feature>
<dbReference type="EMBL" id="HG964446">
    <property type="protein sequence ID" value="CDO90158.1"/>
    <property type="molecule type" value="Genomic_DNA"/>
</dbReference>
<evidence type="ECO:0000313" key="2">
    <source>
        <dbReference type="EMBL" id="CDO90158.1"/>
    </source>
</evidence>
<feature type="transmembrane region" description="Helical" evidence="1">
    <location>
        <begin position="166"/>
        <end position="187"/>
    </location>
</feature>
<feature type="transmembrane region" description="Helical" evidence="1">
    <location>
        <begin position="9"/>
        <end position="30"/>
    </location>
</feature>
<dbReference type="RefSeq" id="WP_036470928.1">
    <property type="nucleotide sequence ID" value="NZ_HG964446.1"/>
</dbReference>
<sequence length="245" mass="26706">MDTSVQKVAAWCGIAFAAVFCCGFAIAGFIPPPGPGLSAPEIATLYAEHHMRIRIGLLIATLGSAVLAVWVAVIGVQMRRIEGRQSVLAFAQMVAGACLILEFLFPLLVWQTAAYRNDRDPAIVQTLNDLGWLPFLGIACTAVLQGIVIGVLILRDKRQDPLFPRWGGYFNIWVVLMFAPASCVVLFHDGPLAWNGLISWWLALVTFFVWMLGLTWMLLRAIARQERDELTLAAPSAALAEGVAG</sequence>
<evidence type="ECO:0000313" key="4">
    <source>
        <dbReference type="Proteomes" id="UP000193710"/>
    </source>
</evidence>
<reference evidence="2" key="1">
    <citation type="journal article" date="2014" name="Genome Announc.">
        <title>Draft Genome Sequence of Mycobacterium triplex DSM 44626.</title>
        <authorList>
            <person name="Sassi M."/>
            <person name="Croce O."/>
            <person name="Robert C."/>
            <person name="Raoult D."/>
            <person name="Drancourt M."/>
        </authorList>
    </citation>
    <scope>NUCLEOTIDE SEQUENCE [LARGE SCALE GENOMIC DNA]</scope>
    <source>
        <strain evidence="2">DSM 44626</strain>
    </source>
</reference>
<keyword evidence="1" id="KW-1133">Transmembrane helix</keyword>
<keyword evidence="1" id="KW-0472">Membrane</keyword>
<feature type="transmembrane region" description="Helical" evidence="1">
    <location>
        <begin position="130"/>
        <end position="154"/>
    </location>
</feature>
<feature type="transmembrane region" description="Helical" evidence="1">
    <location>
        <begin position="199"/>
        <end position="219"/>
    </location>
</feature>
<dbReference type="Proteomes" id="UP000193710">
    <property type="component" value="Unassembled WGS sequence"/>
</dbReference>
<accession>A0A024K3T0</accession>
<reference evidence="3 4" key="3">
    <citation type="submission" date="2016-01" db="EMBL/GenBank/DDBJ databases">
        <title>The new phylogeny of the genus Mycobacterium.</title>
        <authorList>
            <person name="Tarcisio F."/>
            <person name="Conor M."/>
            <person name="Antonella G."/>
            <person name="Elisabetta G."/>
            <person name="Giulia F.S."/>
            <person name="Sara T."/>
            <person name="Anna F."/>
            <person name="Clotilde B."/>
            <person name="Roberto B."/>
            <person name="Veronica D.S."/>
            <person name="Fabio R."/>
            <person name="Monica P."/>
            <person name="Olivier J."/>
            <person name="Enrico T."/>
            <person name="Nicola S."/>
        </authorList>
    </citation>
    <scope>NUCLEOTIDE SEQUENCE [LARGE SCALE GENOMIC DNA]</scope>
    <source>
        <strain evidence="3 4">DSM 44626</strain>
    </source>
</reference>
<dbReference type="eggNOG" id="ENOG5033QF2">
    <property type="taxonomic scope" value="Bacteria"/>
</dbReference>
<reference evidence="2" key="2">
    <citation type="submission" date="2014-04" db="EMBL/GenBank/DDBJ databases">
        <authorList>
            <person name="Urmite Genomes U."/>
        </authorList>
    </citation>
    <scope>NUCLEOTIDE SEQUENCE</scope>
    <source>
        <strain evidence="2">DSM 44626</strain>
    </source>
</reference>
<dbReference type="AlphaFoldDB" id="A0A024K3T0"/>
<gene>
    <name evidence="3" type="ORF">AWC29_27045</name>
    <name evidence="2" type="ORF">BN973_04551</name>
</gene>
<keyword evidence="4" id="KW-1185">Reference proteome</keyword>
<evidence type="ECO:0000256" key="1">
    <source>
        <dbReference type="SAM" id="Phobius"/>
    </source>
</evidence>